<evidence type="ECO:0000256" key="1">
    <source>
        <dbReference type="ARBA" id="ARBA00000085"/>
    </source>
</evidence>
<evidence type="ECO:0000256" key="9">
    <source>
        <dbReference type="ARBA" id="ARBA00022989"/>
    </source>
</evidence>
<dbReference type="GO" id="GO:0022857">
    <property type="term" value="F:transmembrane transporter activity"/>
    <property type="evidence" value="ECO:0007669"/>
    <property type="project" value="InterPro"/>
</dbReference>
<dbReference type="SUPFAM" id="SSF55874">
    <property type="entry name" value="ATPase domain of HSP90 chaperone/DNA topoisomerase II/histidine kinase"/>
    <property type="match status" value="1"/>
</dbReference>
<dbReference type="InterPro" id="IPR036890">
    <property type="entry name" value="HATPase_C_sf"/>
</dbReference>
<dbReference type="PANTHER" id="PTHR43711:SF1">
    <property type="entry name" value="HISTIDINE KINASE 1"/>
    <property type="match status" value="1"/>
</dbReference>
<dbReference type="Pfam" id="PF02518">
    <property type="entry name" value="HATPase_c"/>
    <property type="match status" value="1"/>
</dbReference>
<evidence type="ECO:0000256" key="2">
    <source>
        <dbReference type="ARBA" id="ARBA00004141"/>
    </source>
</evidence>
<sequence>MGALNVLVGVCLIYVAFLFFVAFAAERAAIRGRGGWLRNPLIYTLSLSIYCTAWTFYGAVGYAARSGLEYLTIYIGPTLVVVGWWWVLRKLVRIGRTQRITSIADLISSRYGKSNTLAVGVTILAVVGTTPYIALQLQSVTVSFDVFSESYGETLTRSGQDSNALWVACGLALFTIVFGTRNLDANERHHGVVMAIAVEAIVKLFALLAVGVFVVWGVADGLGDIYARIDASEIGQWQMRGDRWATLIFLSGAAFLCLPRMFQVMVIENEEEDHLRTASWAFPLYLMVMSLFVVPIAVVGLGTLPAGSDPDFFVLTVPLAQGNETLAMLSFLGGFSSATSMVIVAALALSTMVSNHIVMPIWLSTQSGGASVSGDVRHVVLLARRISIGGVVFLGYLYFRLSGGGTSLASIGLISFAGVAQFLPVLLGGIFWRGATRTGALVGLTVGFVIWAYTLLLPSFGTGTLIGEDVLIEGPFGWGWLRPEAFFGITGMDPLVHAIFWSILLNTVSFFIASLVGFPSPLERLQGAQFVNVYEHSTTPQSWSGNLAQSEDLMVMAQRIMGARVAQGLFEREAKRQGVSGLLPEPSPDFLQVLERELAGSVGAATAHAMIGQIVGGASVSVEDLMAVADETAQMMEYSSRLEAKSEEQARTARQLRQANEKLTQISEQKDSFLSQVSHELRTPMTSIRAFSEILRDSDRLSEAEKVKYSSIIHDEAIRLTRLLDDLLDLSVLENGQVSLNEQTGVLAEVLDHALASALTGNTQVSLQIKRDKARERVTLNTDLDRLSQVFINLIGNAQKYCDAELPALRIDVRRDSEKLVVDFIDNGSGISKADQAVIFEKFSRTGELRVSGAGLGLAICREIMTRLDGTVDYLPGQGGAAFRVVLPIQMAMAAQ</sequence>
<evidence type="ECO:0000256" key="4">
    <source>
        <dbReference type="ARBA" id="ARBA00012438"/>
    </source>
</evidence>
<dbReference type="PROSITE" id="PS50109">
    <property type="entry name" value="HIS_KIN"/>
    <property type="match status" value="1"/>
</dbReference>
<keyword evidence="5" id="KW-0597">Phosphoprotein</keyword>
<evidence type="ECO:0000259" key="14">
    <source>
        <dbReference type="PROSITE" id="PS50109"/>
    </source>
</evidence>
<dbReference type="STRING" id="321267.SHM7688_02188"/>
<gene>
    <name evidence="15" type="primary">kdpD</name>
    <name evidence="15" type="ORF">SHM7688_02188</name>
</gene>
<dbReference type="SMART" id="SM00387">
    <property type="entry name" value="HATPase_c"/>
    <property type="match status" value="1"/>
</dbReference>
<dbReference type="PANTHER" id="PTHR43711">
    <property type="entry name" value="TWO-COMPONENT HISTIDINE KINASE"/>
    <property type="match status" value="1"/>
</dbReference>
<dbReference type="PRINTS" id="PR00344">
    <property type="entry name" value="BCTRLSENSOR"/>
</dbReference>
<dbReference type="InterPro" id="IPR004358">
    <property type="entry name" value="Sig_transdc_His_kin-like_C"/>
</dbReference>
<dbReference type="GO" id="GO:0016020">
    <property type="term" value="C:membrane"/>
    <property type="evidence" value="ECO:0007669"/>
    <property type="project" value="UniProtKB-SubCell"/>
</dbReference>
<feature type="transmembrane region" description="Helical" evidence="13">
    <location>
        <begin position="192"/>
        <end position="216"/>
    </location>
</feature>
<dbReference type="Pfam" id="PF00512">
    <property type="entry name" value="HisKA"/>
    <property type="match status" value="1"/>
</dbReference>
<comment type="similarity">
    <text evidence="3">Belongs to the sodium:solute symporter (SSF) (TC 2.A.21) family.</text>
</comment>
<evidence type="ECO:0000256" key="6">
    <source>
        <dbReference type="ARBA" id="ARBA00022679"/>
    </source>
</evidence>
<comment type="catalytic activity">
    <reaction evidence="1">
        <text>ATP + protein L-histidine = ADP + protein N-phospho-L-histidine.</text>
        <dbReference type="EC" id="2.7.13.3"/>
    </reaction>
</comment>
<feature type="domain" description="Histidine kinase" evidence="14">
    <location>
        <begin position="676"/>
        <end position="891"/>
    </location>
</feature>
<dbReference type="SUPFAM" id="SSF47384">
    <property type="entry name" value="Homodimeric domain of signal transducing histidine kinase"/>
    <property type="match status" value="1"/>
</dbReference>
<evidence type="ECO:0000256" key="13">
    <source>
        <dbReference type="SAM" id="Phobius"/>
    </source>
</evidence>
<evidence type="ECO:0000256" key="5">
    <source>
        <dbReference type="ARBA" id="ARBA00022553"/>
    </source>
</evidence>
<dbReference type="OrthoDB" id="9764438at2"/>
<dbReference type="EC" id="2.7.13.3" evidence="4"/>
<keyword evidence="10" id="KW-0902">Two-component regulatory system</keyword>
<dbReference type="SMART" id="SM00388">
    <property type="entry name" value="HisKA"/>
    <property type="match status" value="1"/>
</dbReference>
<dbReference type="Gene3D" id="1.10.287.130">
    <property type="match status" value="1"/>
</dbReference>
<dbReference type="InterPro" id="IPR003594">
    <property type="entry name" value="HATPase_dom"/>
</dbReference>
<feature type="transmembrane region" description="Helical" evidence="13">
    <location>
        <begin position="382"/>
        <end position="399"/>
    </location>
</feature>
<evidence type="ECO:0000256" key="10">
    <source>
        <dbReference type="ARBA" id="ARBA00023012"/>
    </source>
</evidence>
<dbReference type="InterPro" id="IPR005467">
    <property type="entry name" value="His_kinase_dom"/>
</dbReference>
<feature type="transmembrane region" description="Helical" evidence="13">
    <location>
        <begin position="498"/>
        <end position="518"/>
    </location>
</feature>
<keyword evidence="8" id="KW-0418">Kinase</keyword>
<feature type="transmembrane region" description="Helical" evidence="13">
    <location>
        <begin position="41"/>
        <end position="64"/>
    </location>
</feature>
<dbReference type="InterPro" id="IPR001734">
    <property type="entry name" value="Na/solute_symporter"/>
</dbReference>
<evidence type="ECO:0000256" key="7">
    <source>
        <dbReference type="ARBA" id="ARBA00022692"/>
    </source>
</evidence>
<keyword evidence="6 15" id="KW-0808">Transferase</keyword>
<evidence type="ECO:0000256" key="12">
    <source>
        <dbReference type="SAM" id="Coils"/>
    </source>
</evidence>
<evidence type="ECO:0000313" key="15">
    <source>
        <dbReference type="EMBL" id="CUH52741.1"/>
    </source>
</evidence>
<organism evidence="15 16">
    <name type="scientific">Shimia marina</name>
    <dbReference type="NCBI Taxonomy" id="321267"/>
    <lineage>
        <taxon>Bacteria</taxon>
        <taxon>Pseudomonadati</taxon>
        <taxon>Pseudomonadota</taxon>
        <taxon>Alphaproteobacteria</taxon>
        <taxon>Rhodobacterales</taxon>
        <taxon>Roseobacteraceae</taxon>
    </lineage>
</organism>
<feature type="transmembrane region" description="Helical" evidence="13">
    <location>
        <begin position="163"/>
        <end position="180"/>
    </location>
</feature>
<feature type="transmembrane region" description="Helical" evidence="13">
    <location>
        <begin position="70"/>
        <end position="88"/>
    </location>
</feature>
<dbReference type="CDD" id="cd00075">
    <property type="entry name" value="HATPase"/>
    <property type="match status" value="1"/>
</dbReference>
<comment type="subcellular location">
    <subcellularLocation>
        <location evidence="2">Membrane</location>
        <topology evidence="2">Multi-pass membrane protein</topology>
    </subcellularLocation>
</comment>
<keyword evidence="9 13" id="KW-1133">Transmembrane helix</keyword>
<dbReference type="GO" id="GO:0000155">
    <property type="term" value="F:phosphorelay sensor kinase activity"/>
    <property type="evidence" value="ECO:0007669"/>
    <property type="project" value="InterPro"/>
</dbReference>
<dbReference type="AlphaFoldDB" id="A0A0P1EQN7"/>
<evidence type="ECO:0000256" key="3">
    <source>
        <dbReference type="ARBA" id="ARBA00006434"/>
    </source>
</evidence>
<feature type="transmembrane region" description="Helical" evidence="13">
    <location>
        <begin position="116"/>
        <end position="135"/>
    </location>
</feature>
<accession>A0A0P1EQN7</accession>
<feature type="coiled-coil region" evidence="12">
    <location>
        <begin position="642"/>
        <end position="676"/>
    </location>
</feature>
<feature type="transmembrane region" description="Helical" evidence="13">
    <location>
        <begin position="282"/>
        <end position="306"/>
    </location>
</feature>
<evidence type="ECO:0000256" key="8">
    <source>
        <dbReference type="ARBA" id="ARBA00022777"/>
    </source>
</evidence>
<feature type="transmembrane region" description="Helical" evidence="13">
    <location>
        <begin position="326"/>
        <end position="349"/>
    </location>
</feature>
<keyword evidence="16" id="KW-1185">Reference proteome</keyword>
<feature type="transmembrane region" description="Helical" evidence="13">
    <location>
        <begin position="6"/>
        <end position="29"/>
    </location>
</feature>
<keyword evidence="12" id="KW-0175">Coiled coil</keyword>
<feature type="transmembrane region" description="Helical" evidence="13">
    <location>
        <begin position="244"/>
        <end position="262"/>
    </location>
</feature>
<dbReference type="InterPro" id="IPR036097">
    <property type="entry name" value="HisK_dim/P_sf"/>
</dbReference>
<evidence type="ECO:0000313" key="16">
    <source>
        <dbReference type="Proteomes" id="UP000054823"/>
    </source>
</evidence>
<dbReference type="Gene3D" id="3.30.565.10">
    <property type="entry name" value="Histidine kinase-like ATPase, C-terminal domain"/>
    <property type="match status" value="1"/>
</dbReference>
<dbReference type="FunFam" id="1.10.287.130:FF:000001">
    <property type="entry name" value="Two-component sensor histidine kinase"/>
    <property type="match status" value="1"/>
</dbReference>
<proteinExistence type="inferred from homology"/>
<evidence type="ECO:0000256" key="11">
    <source>
        <dbReference type="ARBA" id="ARBA00023136"/>
    </source>
</evidence>
<keyword evidence="7 13" id="KW-0812">Transmembrane</keyword>
<reference evidence="15 16" key="1">
    <citation type="submission" date="2015-09" db="EMBL/GenBank/DDBJ databases">
        <authorList>
            <consortium name="Swine Surveillance"/>
        </authorList>
    </citation>
    <scope>NUCLEOTIDE SEQUENCE [LARGE SCALE GENOMIC DNA]</scope>
    <source>
        <strain evidence="15 16">CECT 7688</strain>
    </source>
</reference>
<dbReference type="EMBL" id="CYPW01000023">
    <property type="protein sequence ID" value="CUH52741.1"/>
    <property type="molecule type" value="Genomic_DNA"/>
</dbReference>
<dbReference type="InterPro" id="IPR038377">
    <property type="entry name" value="Na/Glc_symporter_sf"/>
</dbReference>
<dbReference type="CDD" id="cd10322">
    <property type="entry name" value="SLC5sbd"/>
    <property type="match status" value="1"/>
</dbReference>
<dbReference type="PROSITE" id="PS50283">
    <property type="entry name" value="NA_SOLUT_SYMP_3"/>
    <property type="match status" value="1"/>
</dbReference>
<dbReference type="CDD" id="cd00082">
    <property type="entry name" value="HisKA"/>
    <property type="match status" value="1"/>
</dbReference>
<name>A0A0P1EQN7_9RHOB</name>
<dbReference type="Proteomes" id="UP000054823">
    <property type="component" value="Unassembled WGS sequence"/>
</dbReference>
<feature type="transmembrane region" description="Helical" evidence="13">
    <location>
        <begin position="439"/>
        <end position="460"/>
    </location>
</feature>
<feature type="transmembrane region" description="Helical" evidence="13">
    <location>
        <begin position="411"/>
        <end position="432"/>
    </location>
</feature>
<keyword evidence="11 13" id="KW-0472">Membrane</keyword>
<dbReference type="RefSeq" id="WP_058239951.1">
    <property type="nucleotide sequence ID" value="NZ_CYPW01000023.1"/>
</dbReference>
<dbReference type="InterPro" id="IPR003661">
    <property type="entry name" value="HisK_dim/P_dom"/>
</dbReference>
<dbReference type="Gene3D" id="1.20.1730.10">
    <property type="entry name" value="Sodium/glucose cotransporter"/>
    <property type="match status" value="1"/>
</dbReference>
<dbReference type="InterPro" id="IPR050736">
    <property type="entry name" value="Sensor_HK_Regulatory"/>
</dbReference>
<protein>
    <recommendedName>
        <fullName evidence="4">histidine kinase</fullName>
        <ecNumber evidence="4">2.7.13.3</ecNumber>
    </recommendedName>
</protein>